<dbReference type="EMBL" id="UOFI01000056">
    <property type="protein sequence ID" value="VAW64658.1"/>
    <property type="molecule type" value="Genomic_DNA"/>
</dbReference>
<keyword evidence="1" id="KW-0812">Transmembrane</keyword>
<feature type="transmembrane region" description="Helical" evidence="1">
    <location>
        <begin position="152"/>
        <end position="169"/>
    </location>
</feature>
<organism evidence="2">
    <name type="scientific">hydrothermal vent metagenome</name>
    <dbReference type="NCBI Taxonomy" id="652676"/>
    <lineage>
        <taxon>unclassified sequences</taxon>
        <taxon>metagenomes</taxon>
        <taxon>ecological metagenomes</taxon>
    </lineage>
</organism>
<feature type="transmembrane region" description="Helical" evidence="1">
    <location>
        <begin position="204"/>
        <end position="222"/>
    </location>
</feature>
<keyword evidence="1" id="KW-0472">Membrane</keyword>
<accession>A0A3B0X8S3</accession>
<gene>
    <name evidence="2" type="ORF">MNBD_GAMMA09-994</name>
</gene>
<reference evidence="2" key="1">
    <citation type="submission" date="2018-06" db="EMBL/GenBank/DDBJ databases">
        <authorList>
            <person name="Zhirakovskaya E."/>
        </authorList>
    </citation>
    <scope>NUCLEOTIDE SEQUENCE</scope>
</reference>
<feature type="transmembrane region" description="Helical" evidence="1">
    <location>
        <begin position="234"/>
        <end position="254"/>
    </location>
</feature>
<feature type="transmembrane region" description="Helical" evidence="1">
    <location>
        <begin position="301"/>
        <end position="322"/>
    </location>
</feature>
<dbReference type="Pfam" id="PF13795">
    <property type="entry name" value="HupE_UreJ_2"/>
    <property type="match status" value="1"/>
</dbReference>
<name>A0A3B0X8S3_9ZZZZ</name>
<evidence type="ECO:0000313" key="2">
    <source>
        <dbReference type="EMBL" id="VAW64658.1"/>
    </source>
</evidence>
<evidence type="ECO:0000256" key="1">
    <source>
        <dbReference type="SAM" id="Phobius"/>
    </source>
</evidence>
<dbReference type="AlphaFoldDB" id="A0A3B0X8S3"/>
<proteinExistence type="predicted"/>
<sequence length="328" mass="36291">MTLKVLLCFMLFCLANLCFADEVRPGYLELKENSPNVFSVLWKVPAKGNKTLSLQAQLPHNCTNKTQADAQLINGAYIQRWITACNGGLVEQEISITGLDTINTDVLLRLEFIDSASQSVQLTPSKSTYHVTATSSSLQIVSTYTKFGIEHILLGTDHLLFVFALLLIVHNTRRLLITITAFTLAHSITLAAATLGFVHVAQQPVEAVIALSILFLAMEIVHEKRGRSGYTARWPWLIAFIFGLLHGFGFAGALAEIGLPQQAIPIALIFFNIGVELGQLLFVLGIVFLSWLLHQINQQKLIARAETAVIYSIGGFSSFWLFERISQF</sequence>
<keyword evidence="1" id="KW-1133">Transmembrane helix</keyword>
<dbReference type="InterPro" id="IPR032809">
    <property type="entry name" value="Put_HupE_UreJ"/>
</dbReference>
<protein>
    <submittedName>
        <fullName evidence="2">Membrane protein</fullName>
    </submittedName>
</protein>
<feature type="transmembrane region" description="Helical" evidence="1">
    <location>
        <begin position="176"/>
        <end position="198"/>
    </location>
</feature>
<feature type="transmembrane region" description="Helical" evidence="1">
    <location>
        <begin position="266"/>
        <end position="289"/>
    </location>
</feature>